<evidence type="ECO:0000313" key="1">
    <source>
        <dbReference type="Ensembl" id="ENSNPEP00000010966.1"/>
    </source>
</evidence>
<dbReference type="Proteomes" id="UP000694420">
    <property type="component" value="Unplaced"/>
</dbReference>
<keyword evidence="2" id="KW-1185">Reference proteome</keyword>
<dbReference type="Ensembl" id="ENSNPET00000011249.1">
    <property type="protein sequence ID" value="ENSNPEP00000010966.1"/>
    <property type="gene ID" value="ENSNPEG00000008235.1"/>
</dbReference>
<reference evidence="1" key="2">
    <citation type="submission" date="2025-09" db="UniProtKB">
        <authorList>
            <consortium name="Ensembl"/>
        </authorList>
    </citation>
    <scope>IDENTIFICATION</scope>
</reference>
<accession>A0A8C6Z6P5</accession>
<protein>
    <submittedName>
        <fullName evidence="1">Uncharacterized protein</fullName>
    </submittedName>
</protein>
<organism evidence="1 2">
    <name type="scientific">Nothoprocta perdicaria</name>
    <name type="common">Chilean tinamou</name>
    <name type="synonym">Crypturus perdicarius</name>
    <dbReference type="NCBI Taxonomy" id="30464"/>
    <lineage>
        <taxon>Eukaryota</taxon>
        <taxon>Metazoa</taxon>
        <taxon>Chordata</taxon>
        <taxon>Craniata</taxon>
        <taxon>Vertebrata</taxon>
        <taxon>Euteleostomi</taxon>
        <taxon>Archelosauria</taxon>
        <taxon>Archosauria</taxon>
        <taxon>Dinosauria</taxon>
        <taxon>Saurischia</taxon>
        <taxon>Theropoda</taxon>
        <taxon>Coelurosauria</taxon>
        <taxon>Aves</taxon>
        <taxon>Palaeognathae</taxon>
        <taxon>Tinamiformes</taxon>
        <taxon>Tinamidae</taxon>
        <taxon>Nothoprocta</taxon>
    </lineage>
</organism>
<dbReference type="AlphaFoldDB" id="A0A8C6Z6P5"/>
<proteinExistence type="predicted"/>
<name>A0A8C6Z6P5_NOTPE</name>
<reference evidence="1" key="1">
    <citation type="submission" date="2025-08" db="UniProtKB">
        <authorList>
            <consortium name="Ensembl"/>
        </authorList>
    </citation>
    <scope>IDENTIFICATION</scope>
</reference>
<evidence type="ECO:0000313" key="2">
    <source>
        <dbReference type="Proteomes" id="UP000694420"/>
    </source>
</evidence>
<sequence length="61" mass="6873">MAPAKESGEKGFCVITWVVTEEYTINVDKQIPRETSNFMAKDTDMSGLPRSCIKQFMNQGI</sequence>